<feature type="region of interest" description="Disordered" evidence="5">
    <location>
        <begin position="927"/>
        <end position="954"/>
    </location>
</feature>
<evidence type="ECO:0000259" key="7">
    <source>
        <dbReference type="Pfam" id="PF08801"/>
    </source>
</evidence>
<sequence>MLPVHAPPPPPPSKDSGGSRAASSSGSAMDVEMVDEGNNKSMSFLKPIGSISKKKSSQESMKSLLKIETLRIDDHTLLFVEPLRSMHFTKELTISDDHVMTSLPDHWLLQNHLLQNLMIFNAKALQCLPSSLAHLCHLQSFTLRNAPLVNSVPNLPASLSNLTLGSCCTILADRCRKGGHDWSKIAHIPLMNAALRTTFSSACKSFEFHPSLLFPVDECFKAAKQVEGLSFHACITWPPLVEVAETRQLPPMLVERYNAAAGEGTALCGIFSEVHRAWATVDNSFFIWRFDKWDGQCQEHNADEQVICAVGLARAKPGVFVAAIQYLLVLATPVELILVGVCCSASGDGTDPYAELSLQPLPEYIISTDGVTMTCITCTDKGQIFLAGRDGHIYELQYTTGSGWRKRCRKVCLTTGLGSLLSRWVLPNAFKFSAVDPIVDMVIDEERNTIYARTEGMKMQLFDLGATGDGPLRKITEEKNLVDPRDAPYGSRRPNAQRAARSPKPSIVCIAPLSAMESKWLHAVAVLSDGKRLFLSTSGGSSSVGLSTGLQRPSCLKIVATRPSPPLGVGGGLTFGAVSAAGRAQPEDLALKVESAFYSAGALIMSDSSATAMSSLLAVQKDSAAQLSLPSTFGTASRSSRALRETVSALPVEGRMLCASDVFPLPDAAFIMQSLYADVECFASFGKPSEKSSIKLWAKGDLPTQHILPRRRIVVFNTMGLMEVVFNRPVDILRKLFDGNTLRSQLEEFFSRFGAGEAAAMCLMLAAKLLYAEDSLISNAVSEKAAEAFEDPGLVGMPQIDGSTALSNTRTQAGGFSMGQVVQEAQPIFSGAYEGLCLCSSRLLYPIWELPIMVVRGLVGSNDRGDGVVVCRLSTGAMKVLESKIRSLETFLRSRRNKRRGLYGYVAGLGDSGSILYKAGPIIGSGGHSSGKSPYSSRIRDADPTDQSASNKKQRLPYTSAELAAMEVRAIECLRRLLRRSGEALFLLQLICQHNVARLVQTLGNDLRKKLVQLTFHQLVCSEDGDQLAMRLISALMEYYIGPEGRGTVDEISTKLREGCPSYFNESDYKYYLAVECLERASMTNNHDEKDILARDAFNLLTKIPDSADLSAICKRFENLRFYEAVVRLPLQKAQALDSNADVINGQIDARHHDTITAQREQCYKIVMNALRTLKGVGQSGTQGADKSSASVTALDPASRGKYIKQIIQLSVQWPDTVFHEHLYRTLIELGLENELLEYGGSDLVAFLQSAGRKHHEEVQGLSVVASKASKLTDLDAPISTSQTKYLELLARYYVLKGEHIAAARMLLILAERQCSNAEEAPTLDQRYQYLSSAAIQAKSAGITADSSRNPIDSSTIDLLEGKLAVLRFQMQIKQELEFMASQLENLSGSSESPNDPFPRDNILADAETARFAMDKAKELSLNLKSITQLYNDYAVPFNLWEVCLEMLNFANYSGDADSKIVREIWARLLDQALTRGGVAEACSVVRRVGSKLDPADGACLPLDIICLHLEKAALDRLSSGEELVGDEDVARALLGACKGLPEPVLAVYDQLLSNGAIVPSLNLKLRLLRSVLAILREWGMTVIAHKLGTTTAGASFFLDGTFSLNQTWSLNQGVRDKISSLANRYMAEVRRLSLPKNQTENVYRGFQELEEKLLTN</sequence>
<dbReference type="InterPro" id="IPR042537">
    <property type="entry name" value="Nucleoporin_Nup155_C_2"/>
</dbReference>
<dbReference type="GO" id="GO:0000972">
    <property type="term" value="P:transcription-dependent tethering of RNA polymerase II gene DNA at nuclear periphery"/>
    <property type="evidence" value="ECO:0007669"/>
    <property type="project" value="TreeGrafter"/>
</dbReference>
<dbReference type="Gene3D" id="1.20.58.1780">
    <property type="match status" value="1"/>
</dbReference>
<dbReference type="Gramene" id="BGIOSGA022759-TA">
    <property type="protein sequence ID" value="BGIOSGA022759-PA"/>
    <property type="gene ID" value="BGIOSGA022759"/>
</dbReference>
<dbReference type="GO" id="GO:0006405">
    <property type="term" value="P:RNA export from nucleus"/>
    <property type="evidence" value="ECO:0007669"/>
    <property type="project" value="TreeGrafter"/>
</dbReference>
<dbReference type="InterPro" id="IPR004870">
    <property type="entry name" value="Nucleoporin_Nup155"/>
</dbReference>
<dbReference type="InterPro" id="IPR007187">
    <property type="entry name" value="Nucleoporin_Nup133/Nup155_C"/>
</dbReference>
<keyword evidence="4" id="KW-0539">Nucleus</keyword>
<dbReference type="GO" id="GO:0017056">
    <property type="term" value="F:structural constituent of nuclear pore"/>
    <property type="evidence" value="ECO:0007669"/>
    <property type="project" value="InterPro"/>
</dbReference>
<dbReference type="OMA" id="SWAPFQK"/>
<gene>
    <name evidence="8" type="ORF">OsI_22677</name>
</gene>
<evidence type="ECO:0000313" key="9">
    <source>
        <dbReference type="Proteomes" id="UP000007015"/>
    </source>
</evidence>
<dbReference type="GO" id="GO:0006606">
    <property type="term" value="P:protein import into nucleus"/>
    <property type="evidence" value="ECO:0007669"/>
    <property type="project" value="TreeGrafter"/>
</dbReference>
<dbReference type="Pfam" id="PF03177">
    <property type="entry name" value="Nucleoporin_C"/>
    <property type="match status" value="1"/>
</dbReference>
<reference evidence="8 9" key="1">
    <citation type="journal article" date="2005" name="PLoS Biol.">
        <title>The genomes of Oryza sativa: a history of duplications.</title>
        <authorList>
            <person name="Yu J."/>
            <person name="Wang J."/>
            <person name="Lin W."/>
            <person name="Li S."/>
            <person name="Li H."/>
            <person name="Zhou J."/>
            <person name="Ni P."/>
            <person name="Dong W."/>
            <person name="Hu S."/>
            <person name="Zeng C."/>
            <person name="Zhang J."/>
            <person name="Zhang Y."/>
            <person name="Li R."/>
            <person name="Xu Z."/>
            <person name="Li S."/>
            <person name="Li X."/>
            <person name="Zheng H."/>
            <person name="Cong L."/>
            <person name="Lin L."/>
            <person name="Yin J."/>
            <person name="Geng J."/>
            <person name="Li G."/>
            <person name="Shi J."/>
            <person name="Liu J."/>
            <person name="Lv H."/>
            <person name="Li J."/>
            <person name="Wang J."/>
            <person name="Deng Y."/>
            <person name="Ran L."/>
            <person name="Shi X."/>
            <person name="Wang X."/>
            <person name="Wu Q."/>
            <person name="Li C."/>
            <person name="Ren X."/>
            <person name="Wang J."/>
            <person name="Wang X."/>
            <person name="Li D."/>
            <person name="Liu D."/>
            <person name="Zhang X."/>
            <person name="Ji Z."/>
            <person name="Zhao W."/>
            <person name="Sun Y."/>
            <person name="Zhang Z."/>
            <person name="Bao J."/>
            <person name="Han Y."/>
            <person name="Dong L."/>
            <person name="Ji J."/>
            <person name="Chen P."/>
            <person name="Wu S."/>
            <person name="Liu J."/>
            <person name="Xiao Y."/>
            <person name="Bu D."/>
            <person name="Tan J."/>
            <person name="Yang L."/>
            <person name="Ye C."/>
            <person name="Zhang J."/>
            <person name="Xu J."/>
            <person name="Zhou Y."/>
            <person name="Yu Y."/>
            <person name="Zhang B."/>
            <person name="Zhuang S."/>
            <person name="Wei H."/>
            <person name="Liu B."/>
            <person name="Lei M."/>
            <person name="Yu H."/>
            <person name="Li Y."/>
            <person name="Xu H."/>
            <person name="Wei S."/>
            <person name="He X."/>
            <person name="Fang L."/>
            <person name="Zhang Z."/>
            <person name="Zhang Y."/>
            <person name="Huang X."/>
            <person name="Su Z."/>
            <person name="Tong W."/>
            <person name="Li J."/>
            <person name="Tong Z."/>
            <person name="Li S."/>
            <person name="Ye J."/>
            <person name="Wang L."/>
            <person name="Fang L."/>
            <person name="Lei T."/>
            <person name="Chen C."/>
            <person name="Chen H."/>
            <person name="Xu Z."/>
            <person name="Li H."/>
            <person name="Huang H."/>
            <person name="Zhang F."/>
            <person name="Xu H."/>
            <person name="Li N."/>
            <person name="Zhao C."/>
            <person name="Li S."/>
            <person name="Dong L."/>
            <person name="Huang Y."/>
            <person name="Li L."/>
            <person name="Xi Y."/>
            <person name="Qi Q."/>
            <person name="Li W."/>
            <person name="Zhang B."/>
            <person name="Hu W."/>
            <person name="Zhang Y."/>
            <person name="Tian X."/>
            <person name="Jiao Y."/>
            <person name="Liang X."/>
            <person name="Jin J."/>
            <person name="Gao L."/>
            <person name="Zheng W."/>
            <person name="Hao B."/>
            <person name="Liu S."/>
            <person name="Wang W."/>
            <person name="Yuan L."/>
            <person name="Cao M."/>
            <person name="McDermott J."/>
            <person name="Samudrala R."/>
            <person name="Wang J."/>
            <person name="Wong G.K."/>
            <person name="Yang H."/>
        </authorList>
    </citation>
    <scope>NUCLEOTIDE SEQUENCE [LARGE SCALE GENOMIC DNA]</scope>
    <source>
        <strain evidence="9">cv. 93-11</strain>
    </source>
</reference>
<dbReference type="FunFam" id="1.25.40.440:FF:000002">
    <property type="entry name" value="Nuclear pore complex protein NUP155"/>
    <property type="match status" value="1"/>
</dbReference>
<dbReference type="Gene3D" id="1.25.40.450">
    <property type="entry name" value="Nucleoporin, helical domain, N-terminal subdomain"/>
    <property type="match status" value="1"/>
</dbReference>
<dbReference type="Pfam" id="PF08801">
    <property type="entry name" value="Nucleoporin_N"/>
    <property type="match status" value="1"/>
</dbReference>
<dbReference type="InterPro" id="IPR032675">
    <property type="entry name" value="LRR_dom_sf"/>
</dbReference>
<dbReference type="HOGENOM" id="CLU_000429_1_0_1"/>
<dbReference type="STRING" id="39946.B8B151"/>
<keyword evidence="9" id="KW-1185">Reference proteome</keyword>
<dbReference type="InterPro" id="IPR014908">
    <property type="entry name" value="Nucleoporin_Nup133/Nup155_N"/>
</dbReference>
<dbReference type="GO" id="GO:0036228">
    <property type="term" value="P:protein localization to nuclear inner membrane"/>
    <property type="evidence" value="ECO:0007669"/>
    <property type="project" value="TreeGrafter"/>
</dbReference>
<organism evidence="8 9">
    <name type="scientific">Oryza sativa subsp. indica</name>
    <name type="common">Rice</name>
    <dbReference type="NCBI Taxonomy" id="39946"/>
    <lineage>
        <taxon>Eukaryota</taxon>
        <taxon>Viridiplantae</taxon>
        <taxon>Streptophyta</taxon>
        <taxon>Embryophyta</taxon>
        <taxon>Tracheophyta</taxon>
        <taxon>Spermatophyta</taxon>
        <taxon>Magnoliopsida</taxon>
        <taxon>Liliopsida</taxon>
        <taxon>Poales</taxon>
        <taxon>Poaceae</taxon>
        <taxon>BOP clade</taxon>
        <taxon>Oryzoideae</taxon>
        <taxon>Oryzeae</taxon>
        <taxon>Oryzinae</taxon>
        <taxon>Oryza</taxon>
        <taxon>Oryza sativa</taxon>
    </lineage>
</organism>
<dbReference type="Gene3D" id="1.20.120.1880">
    <property type="entry name" value="Nucleoporin, helical C-terminal domain"/>
    <property type="match status" value="1"/>
</dbReference>
<feature type="region of interest" description="Disordered" evidence="5">
    <location>
        <begin position="1"/>
        <end position="33"/>
    </location>
</feature>
<name>B8B151_ORYSI</name>
<evidence type="ECO:0000256" key="2">
    <source>
        <dbReference type="ARBA" id="ARBA00007373"/>
    </source>
</evidence>
<dbReference type="SUPFAM" id="SSF52058">
    <property type="entry name" value="L domain-like"/>
    <property type="match status" value="1"/>
</dbReference>
<accession>B8B151</accession>
<feature type="compositionally biased region" description="Low complexity" evidence="5">
    <location>
        <begin position="16"/>
        <end position="28"/>
    </location>
</feature>
<evidence type="ECO:0008006" key="10">
    <source>
        <dbReference type="Google" id="ProtNLM"/>
    </source>
</evidence>
<evidence type="ECO:0000256" key="3">
    <source>
        <dbReference type="ARBA" id="ARBA00022448"/>
    </source>
</evidence>
<dbReference type="FunFam" id="1.25.40.450:FF:000003">
    <property type="entry name" value="Nuclear pore complex protein NUP155"/>
    <property type="match status" value="1"/>
</dbReference>
<feature type="compositionally biased region" description="Pro residues" evidence="5">
    <location>
        <begin position="1"/>
        <end position="13"/>
    </location>
</feature>
<evidence type="ECO:0000256" key="4">
    <source>
        <dbReference type="ARBA" id="ARBA00023242"/>
    </source>
</evidence>
<evidence type="ECO:0000256" key="5">
    <source>
        <dbReference type="SAM" id="MobiDB-lite"/>
    </source>
</evidence>
<dbReference type="InterPro" id="IPR042533">
    <property type="entry name" value="Nucleoporin_Nup155_C_1"/>
</dbReference>
<dbReference type="Gene3D" id="1.25.40.440">
    <property type="entry name" value="Nucleoporin, helical domain, central subdomain"/>
    <property type="match status" value="1"/>
</dbReference>
<evidence type="ECO:0000259" key="6">
    <source>
        <dbReference type="Pfam" id="PF03177"/>
    </source>
</evidence>
<feature type="domain" description="Nucleoporin Nup133/Nup155-like C-terminal" evidence="6">
    <location>
        <begin position="830"/>
        <end position="1579"/>
    </location>
</feature>
<dbReference type="PANTHER" id="PTHR10350">
    <property type="entry name" value="NUCLEAR PORE COMPLEX PROTEIN NUP155"/>
    <property type="match status" value="1"/>
</dbReference>
<evidence type="ECO:0000256" key="1">
    <source>
        <dbReference type="ARBA" id="ARBA00004123"/>
    </source>
</evidence>
<dbReference type="EMBL" id="CM000131">
    <property type="protein sequence ID" value="EEC80468.1"/>
    <property type="molecule type" value="Genomic_DNA"/>
</dbReference>
<dbReference type="GO" id="GO:0044611">
    <property type="term" value="C:nuclear pore inner ring"/>
    <property type="evidence" value="ECO:0007669"/>
    <property type="project" value="TreeGrafter"/>
</dbReference>
<feature type="domain" description="Nucleoporin Nup133/Nup155-like N-terminal" evidence="7">
    <location>
        <begin position="236"/>
        <end position="679"/>
    </location>
</feature>
<comment type="similarity">
    <text evidence="2">Belongs to the non-repetitive/WGA-negative nucleoporin family.</text>
</comment>
<evidence type="ECO:0000313" key="8">
    <source>
        <dbReference type="EMBL" id="EEC80468.1"/>
    </source>
</evidence>
<proteinExistence type="inferred from homology"/>
<dbReference type="FunFam" id="1.20.120.1880:FF:000002">
    <property type="entry name" value="Nuclear pore complex protein NUP155"/>
    <property type="match status" value="1"/>
</dbReference>
<dbReference type="PANTHER" id="PTHR10350:SF6">
    <property type="entry name" value="NUCLEAR PORE COMPLEX PROTEIN NUP155"/>
    <property type="match status" value="1"/>
</dbReference>
<dbReference type="InterPro" id="IPR042538">
    <property type="entry name" value="Nucleoporin_Nup155_C_3"/>
</dbReference>
<dbReference type="Proteomes" id="UP000007015">
    <property type="component" value="Chromosome 6"/>
</dbReference>
<dbReference type="Gene3D" id="3.80.10.10">
    <property type="entry name" value="Ribonuclease Inhibitor"/>
    <property type="match status" value="1"/>
</dbReference>
<comment type="subcellular location">
    <subcellularLocation>
        <location evidence="1">Nucleus</location>
    </subcellularLocation>
</comment>
<keyword evidence="3" id="KW-0813">Transport</keyword>
<protein>
    <recommendedName>
        <fullName evidence="10">Nuclear pore complex protein NUP155</fullName>
    </recommendedName>
</protein>